<name>A0A4Y3HZ94_9VIBR</name>
<dbReference type="PANTHER" id="PTHR45228:SF5">
    <property type="entry name" value="CYCLIC DI-GMP PHOSPHODIESTERASE VC_1348-RELATED"/>
    <property type="match status" value="1"/>
</dbReference>
<dbReference type="EMBL" id="BJLF01000011">
    <property type="protein sequence ID" value="GEA51554.1"/>
    <property type="molecule type" value="Genomic_DNA"/>
</dbReference>
<dbReference type="SMART" id="SM00471">
    <property type="entry name" value="HDc"/>
    <property type="match status" value="1"/>
</dbReference>
<feature type="domain" description="HD-GYP" evidence="4">
    <location>
        <begin position="152"/>
        <end position="350"/>
    </location>
</feature>
<dbReference type="Pfam" id="PF13487">
    <property type="entry name" value="HD_5"/>
    <property type="match status" value="1"/>
</dbReference>
<keyword evidence="6" id="KW-1185">Reference proteome</keyword>
<dbReference type="Pfam" id="PF00072">
    <property type="entry name" value="Response_reg"/>
    <property type="match status" value="1"/>
</dbReference>
<dbReference type="GO" id="GO:0000160">
    <property type="term" value="P:phosphorelay signal transduction system"/>
    <property type="evidence" value="ECO:0007669"/>
    <property type="project" value="InterPro"/>
</dbReference>
<dbReference type="FunFam" id="1.10.3210.10:FF:000018">
    <property type="entry name" value="Two-component system response regulator"/>
    <property type="match status" value="1"/>
</dbReference>
<dbReference type="InterPro" id="IPR011006">
    <property type="entry name" value="CheY-like_superfamily"/>
</dbReference>
<proteinExistence type="predicted"/>
<organism evidence="5 6">
    <name type="scientific">Vibrio inusitatus NBRC 102082</name>
    <dbReference type="NCBI Taxonomy" id="1219070"/>
    <lineage>
        <taxon>Bacteria</taxon>
        <taxon>Pseudomonadati</taxon>
        <taxon>Pseudomonadota</taxon>
        <taxon>Gammaproteobacteria</taxon>
        <taxon>Vibrionales</taxon>
        <taxon>Vibrionaceae</taxon>
        <taxon>Vibrio</taxon>
    </lineage>
</organism>
<dbReference type="RefSeq" id="WP_141346012.1">
    <property type="nucleotide sequence ID" value="NZ_BJLF01000011.1"/>
</dbReference>
<keyword evidence="2" id="KW-0597">Phosphoprotein</keyword>
<dbReference type="PANTHER" id="PTHR45228">
    <property type="entry name" value="CYCLIC DI-GMP PHOSPHODIESTERASE TM_0186-RELATED"/>
    <property type="match status" value="1"/>
</dbReference>
<dbReference type="GO" id="GO:0004112">
    <property type="term" value="F:cyclic-nucleotide phosphodiesterase activity"/>
    <property type="evidence" value="ECO:0007669"/>
    <property type="project" value="UniProtKB-ARBA"/>
</dbReference>
<evidence type="ECO:0000259" key="4">
    <source>
        <dbReference type="PROSITE" id="PS51832"/>
    </source>
</evidence>
<dbReference type="InterPro" id="IPR001789">
    <property type="entry name" value="Sig_transdc_resp-reg_receiver"/>
</dbReference>
<dbReference type="SUPFAM" id="SSF109604">
    <property type="entry name" value="HD-domain/PDEase-like"/>
    <property type="match status" value="1"/>
</dbReference>
<evidence type="ECO:0000259" key="3">
    <source>
        <dbReference type="PROSITE" id="PS50110"/>
    </source>
</evidence>
<gene>
    <name evidence="5" type="ORF">VIN01S_23580</name>
</gene>
<dbReference type="InterPro" id="IPR003607">
    <property type="entry name" value="HD/PDEase_dom"/>
</dbReference>
<reference evidence="5 6" key="1">
    <citation type="submission" date="2019-06" db="EMBL/GenBank/DDBJ databases">
        <title>Whole genome shotgun sequence of Vibrio inusitatus NBRC 102082.</title>
        <authorList>
            <person name="Hosoyama A."/>
            <person name="Uohara A."/>
            <person name="Ohji S."/>
            <person name="Ichikawa N."/>
        </authorList>
    </citation>
    <scope>NUCLEOTIDE SEQUENCE [LARGE SCALE GENOMIC DNA]</scope>
    <source>
        <strain evidence="5 6">NBRC 102082</strain>
    </source>
</reference>
<evidence type="ECO:0000313" key="6">
    <source>
        <dbReference type="Proteomes" id="UP000318717"/>
    </source>
</evidence>
<dbReference type="SMART" id="SM00448">
    <property type="entry name" value="REC"/>
    <property type="match status" value="1"/>
</dbReference>
<evidence type="ECO:0000313" key="5">
    <source>
        <dbReference type="EMBL" id="GEA51554.1"/>
    </source>
</evidence>
<accession>A0A4Y3HZ94</accession>
<feature type="modified residue" description="4-aspartylphosphate" evidence="2">
    <location>
        <position position="65"/>
    </location>
</feature>
<dbReference type="CDD" id="cd00077">
    <property type="entry name" value="HDc"/>
    <property type="match status" value="1"/>
</dbReference>
<keyword evidence="1" id="KW-0378">Hydrolase</keyword>
<dbReference type="PROSITE" id="PS50110">
    <property type="entry name" value="RESPONSE_REGULATORY"/>
    <property type="match status" value="1"/>
</dbReference>
<dbReference type="Gene3D" id="1.10.3210.10">
    <property type="entry name" value="Hypothetical protein af1432"/>
    <property type="match status" value="1"/>
</dbReference>
<evidence type="ECO:0000256" key="2">
    <source>
        <dbReference type="PROSITE-ProRule" id="PRU00169"/>
    </source>
</evidence>
<dbReference type="AlphaFoldDB" id="A0A4Y3HZ94"/>
<feature type="domain" description="Response regulatory" evidence="3">
    <location>
        <begin position="16"/>
        <end position="132"/>
    </location>
</feature>
<dbReference type="Proteomes" id="UP000318717">
    <property type="component" value="Unassembled WGS sequence"/>
</dbReference>
<dbReference type="PROSITE" id="PS51832">
    <property type="entry name" value="HD_GYP"/>
    <property type="match status" value="1"/>
</dbReference>
<dbReference type="SUPFAM" id="SSF52172">
    <property type="entry name" value="CheY-like"/>
    <property type="match status" value="1"/>
</dbReference>
<dbReference type="CDD" id="cd19920">
    <property type="entry name" value="REC_PA4781-like"/>
    <property type="match status" value="1"/>
</dbReference>
<dbReference type="Gene3D" id="3.40.50.2300">
    <property type="match status" value="1"/>
</dbReference>
<protein>
    <submittedName>
        <fullName evidence="5">Two-component system response regulator</fullName>
    </submittedName>
</protein>
<dbReference type="OrthoDB" id="6210373at2"/>
<comment type="caution">
    <text evidence="5">The sequence shown here is derived from an EMBL/GenBank/DDBJ whole genome shotgun (WGS) entry which is preliminary data.</text>
</comment>
<dbReference type="InterPro" id="IPR052020">
    <property type="entry name" value="Cyclic_di-GMP/3'3'-cGAMP_PDE"/>
</dbReference>
<dbReference type="GO" id="GO:0009214">
    <property type="term" value="P:cyclic nucleotide catabolic process"/>
    <property type="evidence" value="ECO:0007669"/>
    <property type="project" value="UniProtKB-ARBA"/>
</dbReference>
<sequence length="352" mass="39407">MQTETTKLHQDQDKPLLLIVDDTAENIDVLAGLLKNDYRIRIATNGELALKLAQVVPLPDLILLDIMMPEIDGFEVCRCLKTQSNTQHIPIIFVTAKISPEDEIKGLQLGAVDYIGKPIVPPIAKQRIETHLALSNQNKQLYLKVKEQTRVIKQTNIALLKRLGRAAEYKDNETGMHVLRMANYAYILARSCGMSDEHADVLKEAAPMHDIGKIGIPDGILLKPGKLDPEEWDVMRSHVQIGVDILGDCEDSKLMEVARTVALTHHEKWDGSGYPNGLVGEHIPLVGRICAIADVFDALTSARPYKQPWSVEKALQFLEEQKNKHFDATLVDLFLGQEAKIRKIMSKYAEPD</sequence>
<evidence type="ECO:0000256" key="1">
    <source>
        <dbReference type="ARBA" id="ARBA00022801"/>
    </source>
</evidence>
<dbReference type="InterPro" id="IPR037522">
    <property type="entry name" value="HD_GYP_dom"/>
</dbReference>